<organism evidence="2 3">
    <name type="scientific">Natronosporangium hydrolyticum</name>
    <dbReference type="NCBI Taxonomy" id="2811111"/>
    <lineage>
        <taxon>Bacteria</taxon>
        <taxon>Bacillati</taxon>
        <taxon>Actinomycetota</taxon>
        <taxon>Actinomycetes</taxon>
        <taxon>Micromonosporales</taxon>
        <taxon>Micromonosporaceae</taxon>
        <taxon>Natronosporangium</taxon>
    </lineage>
</organism>
<keyword evidence="3" id="KW-1185">Reference proteome</keyword>
<evidence type="ECO:0000259" key="1">
    <source>
        <dbReference type="Pfam" id="PF13460"/>
    </source>
</evidence>
<dbReference type="EMBL" id="CP070499">
    <property type="protein sequence ID" value="QSB12861.1"/>
    <property type="molecule type" value="Genomic_DNA"/>
</dbReference>
<dbReference type="AlphaFoldDB" id="A0A895Y654"/>
<gene>
    <name evidence="2" type="ORF">JQS43_14365</name>
</gene>
<sequence>MNLAEPTPDPGLIGVTGATGGVGGRVARRLAAAGARQRLVVRDLTRAPDLPGAEAVQASYEDLPGMRQALAEVDTLLLVSASEHPDRVALHRTAVDAAVVTGVTRVVYLSFLAAAADATFTFARDHWHTEQYLRGTGLPCTFLRDSLYQDVLPYFPDRAGVIRGPAGDGRFAPVARDDVAAVAATVLLAGDGRHDGQSYDLTGPELLTMAAVAAELSRATGRDISYHPETLPEAYESRARFGAPEWEVTGWVTSYAAIAAGELDLLADDVARVTGRPPTRFADYLAAGA</sequence>
<dbReference type="KEGG" id="nhy:JQS43_14365"/>
<dbReference type="Proteomes" id="UP000662857">
    <property type="component" value="Chromosome"/>
</dbReference>
<accession>A0A895Y654</accession>
<dbReference type="SUPFAM" id="SSF51735">
    <property type="entry name" value="NAD(P)-binding Rossmann-fold domains"/>
    <property type="match status" value="1"/>
</dbReference>
<protein>
    <submittedName>
        <fullName evidence="2">NAD(P)H-binding protein</fullName>
    </submittedName>
</protein>
<dbReference type="Pfam" id="PF13460">
    <property type="entry name" value="NAD_binding_10"/>
    <property type="match status" value="1"/>
</dbReference>
<dbReference type="RefSeq" id="WP_239674905.1">
    <property type="nucleotide sequence ID" value="NZ_CP070499.1"/>
</dbReference>
<proteinExistence type="predicted"/>
<dbReference type="PANTHER" id="PTHR43162">
    <property type="match status" value="1"/>
</dbReference>
<evidence type="ECO:0000313" key="2">
    <source>
        <dbReference type="EMBL" id="QSB12861.1"/>
    </source>
</evidence>
<evidence type="ECO:0000313" key="3">
    <source>
        <dbReference type="Proteomes" id="UP000662857"/>
    </source>
</evidence>
<dbReference type="Gene3D" id="3.40.50.720">
    <property type="entry name" value="NAD(P)-binding Rossmann-like Domain"/>
    <property type="match status" value="1"/>
</dbReference>
<dbReference type="Gene3D" id="3.90.25.10">
    <property type="entry name" value="UDP-galactose 4-epimerase, domain 1"/>
    <property type="match status" value="1"/>
</dbReference>
<dbReference type="InterPro" id="IPR051604">
    <property type="entry name" value="Ergot_Alk_Oxidoreductase"/>
</dbReference>
<dbReference type="PANTHER" id="PTHR43162:SF1">
    <property type="entry name" value="PRESTALK A DIFFERENTIATION PROTEIN A"/>
    <property type="match status" value="1"/>
</dbReference>
<reference evidence="2" key="1">
    <citation type="submission" date="2021-02" db="EMBL/GenBank/DDBJ databases">
        <title>Natrosporangium hydrolyticum gen. nov., sp. nov, a haloalkaliphilic actinobacterium from a soda solonchak soil.</title>
        <authorList>
            <person name="Sorokin D.Y."/>
            <person name="Khijniak T.V."/>
            <person name="Zakharycheva A.P."/>
            <person name="Boueva O.V."/>
            <person name="Ariskina E.V."/>
            <person name="Hahnke R.L."/>
            <person name="Bunk B."/>
            <person name="Sproer C."/>
            <person name="Schumann P."/>
            <person name="Evtushenko L.I."/>
            <person name="Kublanov I.V."/>
        </authorList>
    </citation>
    <scope>NUCLEOTIDE SEQUENCE</scope>
    <source>
        <strain evidence="2">DSM 106523</strain>
    </source>
</reference>
<dbReference type="InterPro" id="IPR036291">
    <property type="entry name" value="NAD(P)-bd_dom_sf"/>
</dbReference>
<feature type="domain" description="NAD(P)-binding" evidence="1">
    <location>
        <begin position="17"/>
        <end position="187"/>
    </location>
</feature>
<name>A0A895Y654_9ACTN</name>
<dbReference type="InterPro" id="IPR016040">
    <property type="entry name" value="NAD(P)-bd_dom"/>
</dbReference>